<protein>
    <submittedName>
        <fullName evidence="1">DUF982 domain-containing protein</fullName>
    </submittedName>
</protein>
<dbReference type="Pfam" id="PF06169">
    <property type="entry name" value="DUF982"/>
    <property type="match status" value="1"/>
</dbReference>
<gene>
    <name evidence="1" type="ORF">E2F50_15775</name>
</gene>
<dbReference type="RefSeq" id="WP_133317141.1">
    <property type="nucleotide sequence ID" value="NZ_SMTL01000004.1"/>
</dbReference>
<reference evidence="1 2" key="1">
    <citation type="submission" date="2019-03" db="EMBL/GenBank/DDBJ databases">
        <title>Rhizobium sp. nov., an bacterium isolated from biocrust in Mu Us Desert.</title>
        <authorList>
            <person name="Lixiong L."/>
        </authorList>
    </citation>
    <scope>NUCLEOTIDE SEQUENCE [LARGE SCALE GENOMIC DNA]</scope>
    <source>
        <strain evidence="1 2">SPY-1</strain>
    </source>
</reference>
<dbReference type="AlphaFoldDB" id="A0A4R5UFM9"/>
<accession>A0A4R5UFM9</accession>
<proteinExistence type="predicted"/>
<dbReference type="OrthoDB" id="8420443at2"/>
<evidence type="ECO:0000313" key="2">
    <source>
        <dbReference type="Proteomes" id="UP000295238"/>
    </source>
</evidence>
<dbReference type="Proteomes" id="UP000295238">
    <property type="component" value="Unassembled WGS sequence"/>
</dbReference>
<dbReference type="EMBL" id="SMTL01000004">
    <property type="protein sequence ID" value="TDK34303.1"/>
    <property type="molecule type" value="Genomic_DNA"/>
</dbReference>
<comment type="caution">
    <text evidence="1">The sequence shown here is derived from an EMBL/GenBank/DDBJ whole genome shotgun (WGS) entry which is preliminary data.</text>
</comment>
<dbReference type="Gene3D" id="6.10.250.730">
    <property type="match status" value="1"/>
</dbReference>
<sequence length="87" mass="9964">MKHETIEASLDTRWLAPIWVRVGFGMPEAIRGPREALECLTYRWPAQRGQHYQAAKRSCTAALTKQLLCDQARDAFMRASIEAQMLD</sequence>
<evidence type="ECO:0000313" key="1">
    <source>
        <dbReference type="EMBL" id="TDK34303.1"/>
    </source>
</evidence>
<name>A0A4R5UFM9_9HYPH</name>
<organism evidence="1 2">
    <name type="scientific">Rhizobium deserti</name>
    <dbReference type="NCBI Taxonomy" id="2547961"/>
    <lineage>
        <taxon>Bacteria</taxon>
        <taxon>Pseudomonadati</taxon>
        <taxon>Pseudomonadota</taxon>
        <taxon>Alphaproteobacteria</taxon>
        <taxon>Hyphomicrobiales</taxon>
        <taxon>Rhizobiaceae</taxon>
        <taxon>Rhizobium/Agrobacterium group</taxon>
        <taxon>Rhizobium</taxon>
    </lineage>
</organism>
<keyword evidence="2" id="KW-1185">Reference proteome</keyword>
<dbReference type="InterPro" id="IPR010385">
    <property type="entry name" value="DUF982"/>
</dbReference>